<name>A0A840L6K5_9BURK</name>
<reference evidence="1 2" key="1">
    <citation type="submission" date="2020-08" db="EMBL/GenBank/DDBJ databases">
        <title>Functional genomics of gut bacteria from endangered species of beetles.</title>
        <authorList>
            <person name="Carlos-Shanley C."/>
        </authorList>
    </citation>
    <scope>NUCLEOTIDE SEQUENCE [LARGE SCALE GENOMIC DNA]</scope>
    <source>
        <strain evidence="1 2">S00239</strain>
    </source>
</reference>
<keyword evidence="2" id="KW-1185">Reference proteome</keyword>
<sequence length="98" mass="10863">MSFMKDVIRLPSDLGRALMLERKARKMKATDIALRAGRARDVLYRLEQGEDVTLSSLMAILGAMGLTIRLERAGMPTLEEVQRRFGSVDEDGDDAAPP</sequence>
<dbReference type="Proteomes" id="UP000562027">
    <property type="component" value="Unassembled WGS sequence"/>
</dbReference>
<dbReference type="GO" id="GO:0003677">
    <property type="term" value="F:DNA binding"/>
    <property type="evidence" value="ECO:0007669"/>
    <property type="project" value="InterPro"/>
</dbReference>
<dbReference type="CDD" id="cd00093">
    <property type="entry name" value="HTH_XRE"/>
    <property type="match status" value="1"/>
</dbReference>
<comment type="caution">
    <text evidence="1">The sequence shown here is derived from an EMBL/GenBank/DDBJ whole genome shotgun (WGS) entry which is preliminary data.</text>
</comment>
<dbReference type="EMBL" id="JACHLP010000005">
    <property type="protein sequence ID" value="MBB4844204.1"/>
    <property type="molecule type" value="Genomic_DNA"/>
</dbReference>
<dbReference type="Gene3D" id="1.10.260.40">
    <property type="entry name" value="lambda repressor-like DNA-binding domains"/>
    <property type="match status" value="1"/>
</dbReference>
<dbReference type="InterPro" id="IPR001387">
    <property type="entry name" value="Cro/C1-type_HTH"/>
</dbReference>
<protein>
    <submittedName>
        <fullName evidence="1">Transcriptional regulator with XRE-family HTH domain</fullName>
    </submittedName>
</protein>
<organism evidence="1 2">
    <name type="scientific">Roseateles oligotrophus</name>
    <dbReference type="NCBI Taxonomy" id="1769250"/>
    <lineage>
        <taxon>Bacteria</taxon>
        <taxon>Pseudomonadati</taxon>
        <taxon>Pseudomonadota</taxon>
        <taxon>Betaproteobacteria</taxon>
        <taxon>Burkholderiales</taxon>
        <taxon>Sphaerotilaceae</taxon>
        <taxon>Roseateles</taxon>
    </lineage>
</organism>
<dbReference type="InterPro" id="IPR010982">
    <property type="entry name" value="Lambda_DNA-bd_dom_sf"/>
</dbReference>
<proteinExistence type="predicted"/>
<dbReference type="SUPFAM" id="SSF47413">
    <property type="entry name" value="lambda repressor-like DNA-binding domains"/>
    <property type="match status" value="1"/>
</dbReference>
<evidence type="ECO:0000313" key="1">
    <source>
        <dbReference type="EMBL" id="MBB4844204.1"/>
    </source>
</evidence>
<dbReference type="AlphaFoldDB" id="A0A840L6K5"/>
<gene>
    <name evidence="1" type="ORF">HNP55_002740</name>
</gene>
<dbReference type="RefSeq" id="WP_184300245.1">
    <property type="nucleotide sequence ID" value="NZ_JACHLP010000005.1"/>
</dbReference>
<evidence type="ECO:0000313" key="2">
    <source>
        <dbReference type="Proteomes" id="UP000562027"/>
    </source>
</evidence>
<accession>A0A840L6K5</accession>